<dbReference type="InterPro" id="IPR050361">
    <property type="entry name" value="MPP/UQCRC_Complex"/>
</dbReference>
<evidence type="ECO:0000313" key="6">
    <source>
        <dbReference type="EMBL" id="MDO1445731.1"/>
    </source>
</evidence>
<sequence>MLMKKNLQLVGILSLLSITMAFGQTKLVEKVTKKGNELVIPYEKYVLPNGLKLVIHEDHSDPVVHVDVTYHVGSAREEVGKSGFAHFFEHMMFQGSDHVADEEHFKIVTESGGSLNGSTNNDRTNYYETVPNNQLELMLWLEADRMGFFLDAVTQKKFEIQRATVKNERGQGVDNAPYGPIWENLSRTLYPYNHPYAWPVIGYLEDLDRADVNDLKRFFLRWYGPNNATLTVGGDVKPQEVVRMVEKYFGSIPKGPAVAKDKQAPIVLNEDRYISYVDNNAPFPALVFDFPTVPSGHPDEPALSCLADIIGEGKSSFLYQKFVKTQKAIQSSIFNNNNELAGEIIMFVLPFPGKSLAEFETEMREALVEFEKAGVTDENIQKFKAKYEANKIKQLESVGGKVSTLAYYETFRDNPNYLMQELKAYRAVTKADVLRVYNQYMKGKKAVVLSVLTKDQSGNVIAAAKPDNYKVPKQEYKSVNDPNESLTYVKGKDTFDRSKRPGSGANPVVNVPEFWTDKFSNGMKVIGSRNDELPMVYLQLTINGGHMLSASEPQKAGIASLTAKLLGESTKKYTAEQMNDELDKLGSTIYTYASKTGTTIGVQSLVKNLDATLAFMQEKLFNPKFSQEDFERIKRQQLESIKGEENVPSSIADNVYYKTVYGKSHIFGVPTEGTMETVGAITLEDVQKFYASYYSPSVSELVIVGDITKEAALAKLDFLKNWSAKEVQMPTLAASAPVEKAKIYLVDKKQAPQSEIRVGYLTNIPFDATGEYYRMGLMNFSLGGSFNSRINLNLREDKGYTYGSWSYFDSSKIPGPYTVSAGVKANTTDSSVVEIVKELTNFNKSGITDDELVFTKNSIGQVQALKYETLGQKAGFLSNIIKYDLDKDFVKQQNEILKNMTKEEINSLAGKHLPMDKMAIAVVGDKELVKPGLERLGFEIIELDTNGEPVPVVTAPAPSTQPALEAPAGAASPATEKKKKKK</sequence>
<feature type="compositionally biased region" description="Low complexity" evidence="2">
    <location>
        <begin position="949"/>
        <end position="974"/>
    </location>
</feature>
<dbReference type="PANTHER" id="PTHR11851">
    <property type="entry name" value="METALLOPROTEASE"/>
    <property type="match status" value="1"/>
</dbReference>
<evidence type="ECO:0000256" key="1">
    <source>
        <dbReference type="ARBA" id="ARBA00007261"/>
    </source>
</evidence>
<evidence type="ECO:0000259" key="4">
    <source>
        <dbReference type="Pfam" id="PF00675"/>
    </source>
</evidence>
<evidence type="ECO:0000259" key="5">
    <source>
        <dbReference type="Pfam" id="PF05193"/>
    </source>
</evidence>
<dbReference type="PANTHER" id="PTHR11851:SF49">
    <property type="entry name" value="MITOCHONDRIAL-PROCESSING PEPTIDASE SUBUNIT ALPHA"/>
    <property type="match status" value="1"/>
</dbReference>
<feature type="region of interest" description="Disordered" evidence="2">
    <location>
        <begin position="948"/>
        <end position="982"/>
    </location>
</feature>
<dbReference type="Pfam" id="PF05193">
    <property type="entry name" value="Peptidase_M16_C"/>
    <property type="match status" value="2"/>
</dbReference>
<feature type="domain" description="Peptidase M16 C-terminal" evidence="5">
    <location>
        <begin position="211"/>
        <end position="385"/>
    </location>
</feature>
<dbReference type="Pfam" id="PF00675">
    <property type="entry name" value="Peptidase_M16"/>
    <property type="match status" value="2"/>
</dbReference>
<comment type="similarity">
    <text evidence="1">Belongs to the peptidase M16 family.</text>
</comment>
<feature type="signal peptide" evidence="3">
    <location>
        <begin position="1"/>
        <end position="23"/>
    </location>
</feature>
<evidence type="ECO:0000313" key="7">
    <source>
        <dbReference type="Proteomes" id="UP001168528"/>
    </source>
</evidence>
<comment type="caution">
    <text evidence="6">The sequence shown here is derived from an EMBL/GenBank/DDBJ whole genome shotgun (WGS) entry which is preliminary data.</text>
</comment>
<feature type="chain" id="PRO_5045290336" evidence="3">
    <location>
        <begin position="24"/>
        <end position="982"/>
    </location>
</feature>
<keyword evidence="7" id="KW-1185">Reference proteome</keyword>
<dbReference type="Gene3D" id="3.30.830.10">
    <property type="entry name" value="Metalloenzyme, LuxS/M16 peptidase-like"/>
    <property type="match status" value="4"/>
</dbReference>
<reference evidence="6" key="1">
    <citation type="submission" date="2023-07" db="EMBL/GenBank/DDBJ databases">
        <title>The genome sequence of Rhodocytophaga aerolata KACC 12507.</title>
        <authorList>
            <person name="Zhang X."/>
        </authorList>
    </citation>
    <scope>NUCLEOTIDE SEQUENCE</scope>
    <source>
        <strain evidence="6">KACC 12507</strain>
    </source>
</reference>
<name>A0ABT8R0W4_9BACT</name>
<dbReference type="InterPro" id="IPR011249">
    <property type="entry name" value="Metalloenz_LuxS/M16"/>
</dbReference>
<proteinExistence type="inferred from homology"/>
<dbReference type="EMBL" id="JAUKPO010000002">
    <property type="protein sequence ID" value="MDO1445731.1"/>
    <property type="molecule type" value="Genomic_DNA"/>
</dbReference>
<feature type="domain" description="Peptidase M16 N-terminal" evidence="4">
    <location>
        <begin position="530"/>
        <end position="656"/>
    </location>
</feature>
<feature type="domain" description="Peptidase M16 N-terminal" evidence="4">
    <location>
        <begin position="54"/>
        <end position="171"/>
    </location>
</feature>
<organism evidence="6 7">
    <name type="scientific">Rhodocytophaga aerolata</name>
    <dbReference type="NCBI Taxonomy" id="455078"/>
    <lineage>
        <taxon>Bacteria</taxon>
        <taxon>Pseudomonadati</taxon>
        <taxon>Bacteroidota</taxon>
        <taxon>Cytophagia</taxon>
        <taxon>Cytophagales</taxon>
        <taxon>Rhodocytophagaceae</taxon>
        <taxon>Rhodocytophaga</taxon>
    </lineage>
</organism>
<dbReference type="InterPro" id="IPR007863">
    <property type="entry name" value="Peptidase_M16_C"/>
</dbReference>
<evidence type="ECO:0000256" key="2">
    <source>
        <dbReference type="SAM" id="MobiDB-lite"/>
    </source>
</evidence>
<keyword evidence="3" id="KW-0732">Signal</keyword>
<dbReference type="InterPro" id="IPR011765">
    <property type="entry name" value="Pept_M16_N"/>
</dbReference>
<feature type="domain" description="Peptidase M16 C-terminal" evidence="5">
    <location>
        <begin position="681"/>
        <end position="857"/>
    </location>
</feature>
<accession>A0ABT8R0W4</accession>
<dbReference type="SUPFAM" id="SSF63411">
    <property type="entry name" value="LuxS/MPP-like metallohydrolase"/>
    <property type="match status" value="4"/>
</dbReference>
<gene>
    <name evidence="6" type="ORF">Q0590_05690</name>
</gene>
<dbReference type="Proteomes" id="UP001168528">
    <property type="component" value="Unassembled WGS sequence"/>
</dbReference>
<protein>
    <submittedName>
        <fullName evidence="6">Pitrilysin family protein</fullName>
    </submittedName>
</protein>
<evidence type="ECO:0000256" key="3">
    <source>
        <dbReference type="SAM" id="SignalP"/>
    </source>
</evidence>